<reference evidence="2 3" key="1">
    <citation type="journal article" date="2019" name="Fungal Biol. Biotechnol.">
        <title>Draft genome sequence of fastidious pathogen Ceratobasidium theobromae, which causes vascular-streak dieback in Theobroma cacao.</title>
        <authorList>
            <person name="Ali S.S."/>
            <person name="Asman A."/>
            <person name="Shao J."/>
            <person name="Firmansyah A.P."/>
            <person name="Susilo A.W."/>
            <person name="Rosmana A."/>
            <person name="McMahon P."/>
            <person name="Junaid M."/>
            <person name="Guest D."/>
            <person name="Kheng T.Y."/>
            <person name="Meinhardt L.W."/>
            <person name="Bailey B.A."/>
        </authorList>
    </citation>
    <scope>NUCLEOTIDE SEQUENCE [LARGE SCALE GENOMIC DNA]</scope>
    <source>
        <strain evidence="2 3">CT2</strain>
    </source>
</reference>
<evidence type="ECO:0000313" key="3">
    <source>
        <dbReference type="Proteomes" id="UP000383932"/>
    </source>
</evidence>
<evidence type="ECO:0008006" key="4">
    <source>
        <dbReference type="Google" id="ProtNLM"/>
    </source>
</evidence>
<evidence type="ECO:0000256" key="1">
    <source>
        <dbReference type="SAM" id="SignalP"/>
    </source>
</evidence>
<organism evidence="2 3">
    <name type="scientific">Ceratobasidium theobromae</name>
    <dbReference type="NCBI Taxonomy" id="1582974"/>
    <lineage>
        <taxon>Eukaryota</taxon>
        <taxon>Fungi</taxon>
        <taxon>Dikarya</taxon>
        <taxon>Basidiomycota</taxon>
        <taxon>Agaricomycotina</taxon>
        <taxon>Agaricomycetes</taxon>
        <taxon>Cantharellales</taxon>
        <taxon>Ceratobasidiaceae</taxon>
        <taxon>Ceratobasidium</taxon>
    </lineage>
</organism>
<dbReference type="AlphaFoldDB" id="A0A5N5Q7D2"/>
<comment type="caution">
    <text evidence="2">The sequence shown here is derived from an EMBL/GenBank/DDBJ whole genome shotgun (WGS) entry which is preliminary data.</text>
</comment>
<feature type="signal peptide" evidence="1">
    <location>
        <begin position="1"/>
        <end position="25"/>
    </location>
</feature>
<dbReference type="EMBL" id="SSOP01001225">
    <property type="protein sequence ID" value="KAB5587298.1"/>
    <property type="molecule type" value="Genomic_DNA"/>
</dbReference>
<keyword evidence="1" id="KW-0732">Signal</keyword>
<dbReference type="Proteomes" id="UP000383932">
    <property type="component" value="Unassembled WGS sequence"/>
</dbReference>
<name>A0A5N5Q7D2_9AGAM</name>
<accession>A0A5N5Q7D2</accession>
<sequence>MSSRTEAMHMLTLVLATAFAARAAAAPDVLPKPGQPTKSGTPGSFEIVGDSGVSAMQLFLGQDNRVYIVDKTENNPPKVGSHIRKLVPRLKFL</sequence>
<gene>
    <name evidence="2" type="ORF">CTheo_9255</name>
</gene>
<keyword evidence="3" id="KW-1185">Reference proteome</keyword>
<feature type="chain" id="PRO_5024409138" description="Effector protein" evidence="1">
    <location>
        <begin position="26"/>
        <end position="93"/>
    </location>
</feature>
<proteinExistence type="predicted"/>
<protein>
    <recommendedName>
        <fullName evidence="4">Effector protein</fullName>
    </recommendedName>
</protein>
<evidence type="ECO:0000313" key="2">
    <source>
        <dbReference type="EMBL" id="KAB5587298.1"/>
    </source>
</evidence>
<dbReference type="OrthoDB" id="3011541at2759"/>